<organism evidence="2 3">
    <name type="scientific">Seminavis robusta</name>
    <dbReference type="NCBI Taxonomy" id="568900"/>
    <lineage>
        <taxon>Eukaryota</taxon>
        <taxon>Sar</taxon>
        <taxon>Stramenopiles</taxon>
        <taxon>Ochrophyta</taxon>
        <taxon>Bacillariophyta</taxon>
        <taxon>Bacillariophyceae</taxon>
        <taxon>Bacillariophycidae</taxon>
        <taxon>Naviculales</taxon>
        <taxon>Naviculaceae</taxon>
        <taxon>Seminavis</taxon>
    </lineage>
</organism>
<proteinExistence type="predicted"/>
<sequence>MSPKSTSHRSFCLMALLTLLAHAYLLNAPLLAAENTMVEPLVSPVGCTPQQEQQQLNMTPRDMTGSWVGSWWIPPKGWKLFSTEELQDMWIDQSMIWVGDSTARRSAMSLYGLLRHDNNRGRQEHKEHLHVSLEEIDREALIDLNRKEITEPCRRHGWDNNNNNNTKHLPLICRPMPENRNKDFVVLQLPCLQTVENFLLDEVSGASNLTIDMDVMILSLGIWDVVRQGDCQKKQGGRPLRARILYTLDALTKLNQKRPKLKIIWRTSGYSFPLQDDESEHDEVNQTNVMNDIVMDHLDKQQQLSAEKATTTITNHNHWMTYVNWGGAVEPRSFGANNRLAGDIPAHYGIQPRLVLHQMIANTMYQRALSSRLPPPC</sequence>
<evidence type="ECO:0000313" key="3">
    <source>
        <dbReference type="Proteomes" id="UP001153069"/>
    </source>
</evidence>
<dbReference type="AlphaFoldDB" id="A0A9N8EZH3"/>
<name>A0A9N8EZH3_9STRA</name>
<protein>
    <submittedName>
        <fullName evidence="2">Uncharacterized protein</fullName>
    </submittedName>
</protein>
<evidence type="ECO:0000313" key="2">
    <source>
        <dbReference type="EMBL" id="CAB9527879.1"/>
    </source>
</evidence>
<comment type="caution">
    <text evidence="2">The sequence shown here is derived from an EMBL/GenBank/DDBJ whole genome shotgun (WGS) entry which is preliminary data.</text>
</comment>
<dbReference type="OrthoDB" id="47672at2759"/>
<dbReference type="Proteomes" id="UP001153069">
    <property type="component" value="Unassembled WGS sequence"/>
</dbReference>
<gene>
    <name evidence="2" type="ORF">SEMRO_2097_G314350.1</name>
</gene>
<keyword evidence="1" id="KW-0732">Signal</keyword>
<feature type="chain" id="PRO_5040302602" evidence="1">
    <location>
        <begin position="24"/>
        <end position="377"/>
    </location>
</feature>
<feature type="signal peptide" evidence="1">
    <location>
        <begin position="1"/>
        <end position="23"/>
    </location>
</feature>
<keyword evidence="3" id="KW-1185">Reference proteome</keyword>
<evidence type="ECO:0000256" key="1">
    <source>
        <dbReference type="SAM" id="SignalP"/>
    </source>
</evidence>
<reference evidence="2" key="1">
    <citation type="submission" date="2020-06" db="EMBL/GenBank/DDBJ databases">
        <authorList>
            <consortium name="Plant Systems Biology data submission"/>
        </authorList>
    </citation>
    <scope>NUCLEOTIDE SEQUENCE</scope>
    <source>
        <strain evidence="2">D6</strain>
    </source>
</reference>
<accession>A0A9N8EZH3</accession>
<dbReference type="EMBL" id="CAICTM010002095">
    <property type="protein sequence ID" value="CAB9527879.1"/>
    <property type="molecule type" value="Genomic_DNA"/>
</dbReference>